<evidence type="ECO:0000313" key="1">
    <source>
        <dbReference type="EMBL" id="ADY58917.1"/>
    </source>
</evidence>
<dbReference type="EMBL" id="CP002546">
    <property type="protein sequence ID" value="ADY58917.1"/>
    <property type="molecule type" value="Genomic_DNA"/>
</dbReference>
<keyword evidence="2" id="KW-1185">Reference proteome</keyword>
<sequence>MQFTSNSNNGMSKMMRRRLNQTLVGLGHLSQVLAESVDPLHAQVDIASNGLLRHGYKVYSQFEVMESNCDDLSPQDVRIA</sequence>
<dbReference type="STRING" id="756272.Plabr_1305"/>
<dbReference type="HOGENOM" id="CLU_2587549_0_0_0"/>
<accession>F0SNN1</accession>
<name>F0SNN1_RUBBR</name>
<dbReference type="KEGG" id="pbs:Plabr_1305"/>
<evidence type="ECO:0000313" key="2">
    <source>
        <dbReference type="Proteomes" id="UP000006860"/>
    </source>
</evidence>
<gene>
    <name evidence="1" type="ordered locus">Plabr_1305</name>
</gene>
<dbReference type="AlphaFoldDB" id="F0SNN1"/>
<reference evidence="2" key="1">
    <citation type="submission" date="2011-02" db="EMBL/GenBank/DDBJ databases">
        <title>The complete genome of Planctomyces brasiliensis DSM 5305.</title>
        <authorList>
            <person name="Lucas S."/>
            <person name="Copeland A."/>
            <person name="Lapidus A."/>
            <person name="Bruce D."/>
            <person name="Goodwin L."/>
            <person name="Pitluck S."/>
            <person name="Kyrpides N."/>
            <person name="Mavromatis K."/>
            <person name="Pagani I."/>
            <person name="Ivanova N."/>
            <person name="Ovchinnikova G."/>
            <person name="Lu M."/>
            <person name="Detter J.C."/>
            <person name="Han C."/>
            <person name="Land M."/>
            <person name="Hauser L."/>
            <person name="Markowitz V."/>
            <person name="Cheng J.-F."/>
            <person name="Hugenholtz P."/>
            <person name="Woyke T."/>
            <person name="Wu D."/>
            <person name="Tindall B."/>
            <person name="Pomrenke H.G."/>
            <person name="Brambilla E."/>
            <person name="Klenk H.-P."/>
            <person name="Eisen J.A."/>
        </authorList>
    </citation>
    <scope>NUCLEOTIDE SEQUENCE [LARGE SCALE GENOMIC DNA]</scope>
    <source>
        <strain evidence="2">ATCC 49424 / DSM 5305 / JCM 21570 / NBRC 103401 / IFAM 1448</strain>
    </source>
</reference>
<dbReference type="Proteomes" id="UP000006860">
    <property type="component" value="Chromosome"/>
</dbReference>
<protein>
    <submittedName>
        <fullName evidence="1">Uncharacterized protein</fullName>
    </submittedName>
</protein>
<proteinExistence type="predicted"/>
<organism evidence="1 2">
    <name type="scientific">Rubinisphaera brasiliensis (strain ATCC 49424 / DSM 5305 / JCM 21570 / IAM 15109 / NBRC 103401 / IFAM 1448)</name>
    <name type="common">Planctomyces brasiliensis</name>
    <dbReference type="NCBI Taxonomy" id="756272"/>
    <lineage>
        <taxon>Bacteria</taxon>
        <taxon>Pseudomonadati</taxon>
        <taxon>Planctomycetota</taxon>
        <taxon>Planctomycetia</taxon>
        <taxon>Planctomycetales</taxon>
        <taxon>Planctomycetaceae</taxon>
        <taxon>Rubinisphaera</taxon>
    </lineage>
</organism>